<dbReference type="InterPro" id="IPR000843">
    <property type="entry name" value="HTH_LacI"/>
</dbReference>
<dbReference type="Gene3D" id="1.10.260.40">
    <property type="entry name" value="lambda repressor-like DNA-binding domains"/>
    <property type="match status" value="1"/>
</dbReference>
<dbReference type="GO" id="GO:0000976">
    <property type="term" value="F:transcription cis-regulatory region binding"/>
    <property type="evidence" value="ECO:0007669"/>
    <property type="project" value="TreeGrafter"/>
</dbReference>
<keyword evidence="1" id="KW-0805">Transcription regulation</keyword>
<dbReference type="GO" id="GO:0003700">
    <property type="term" value="F:DNA-binding transcription factor activity"/>
    <property type="evidence" value="ECO:0007669"/>
    <property type="project" value="TreeGrafter"/>
</dbReference>
<evidence type="ECO:0000313" key="5">
    <source>
        <dbReference type="EMBL" id="SET02320.1"/>
    </source>
</evidence>
<dbReference type="CDD" id="cd01575">
    <property type="entry name" value="PBP1_GntR"/>
    <property type="match status" value="1"/>
</dbReference>
<reference evidence="6" key="1">
    <citation type="submission" date="2016-10" db="EMBL/GenBank/DDBJ databases">
        <authorList>
            <person name="Varghese N."/>
            <person name="Submissions S."/>
        </authorList>
    </citation>
    <scope>NUCLEOTIDE SEQUENCE [LARGE SCALE GENOMIC DNA]</scope>
    <source>
        <strain evidence="6">DSM 18579</strain>
    </source>
</reference>
<dbReference type="Gene3D" id="3.40.50.2300">
    <property type="match status" value="2"/>
</dbReference>
<feature type="domain" description="HTH lacI-type" evidence="4">
    <location>
        <begin position="12"/>
        <end position="66"/>
    </location>
</feature>
<dbReference type="InterPro" id="IPR010982">
    <property type="entry name" value="Lambda_DNA-bd_dom_sf"/>
</dbReference>
<dbReference type="PROSITE" id="PS50932">
    <property type="entry name" value="HTH_LACI_2"/>
    <property type="match status" value="1"/>
</dbReference>
<dbReference type="CDD" id="cd01392">
    <property type="entry name" value="HTH_LacI"/>
    <property type="match status" value="1"/>
</dbReference>
<evidence type="ECO:0000256" key="3">
    <source>
        <dbReference type="ARBA" id="ARBA00023163"/>
    </source>
</evidence>
<dbReference type="SUPFAM" id="SSF47413">
    <property type="entry name" value="lambda repressor-like DNA-binding domains"/>
    <property type="match status" value="1"/>
</dbReference>
<evidence type="ECO:0000256" key="1">
    <source>
        <dbReference type="ARBA" id="ARBA00023015"/>
    </source>
</evidence>
<dbReference type="EMBL" id="FOHV01000007">
    <property type="protein sequence ID" value="SET02320.1"/>
    <property type="molecule type" value="Genomic_DNA"/>
</dbReference>
<dbReference type="PANTHER" id="PTHR30146">
    <property type="entry name" value="LACI-RELATED TRANSCRIPTIONAL REPRESSOR"/>
    <property type="match status" value="1"/>
</dbReference>
<protein>
    <submittedName>
        <fullName evidence="5">Transcriptional regulator, LacI family</fullName>
    </submittedName>
</protein>
<dbReference type="OrthoDB" id="5681588at2"/>
<dbReference type="SUPFAM" id="SSF53822">
    <property type="entry name" value="Periplasmic binding protein-like I"/>
    <property type="match status" value="1"/>
</dbReference>
<dbReference type="RefSeq" id="WP_093318529.1">
    <property type="nucleotide sequence ID" value="NZ_FOHV01000007.1"/>
</dbReference>
<sequence length="340" mass="37764">MDIKAKPKLQRPTLQDIADKVGVTKMTVSRFLRDPNTVAKSTQEKIRLCINELGYIHNRTPAMLSKASSKTIGVLLPSLSNQVFAQFTQGVESITDEYGFDTLIAHYSYDKNEEERKIEVMLSYQVDGLILTSSSHTKRTLKMLNTVKIPVVEAMEIPKKPIDMSVGLNHELAAYTIVRKMIDKGYRNIAYLGARLDTRTQLRMQGYDRALIEANLSPLHVLTEEHSSYTLGKQLFNEAITKNPQLEGVFCTNDDIAVGAILACHDAHISIPSEMAIVGYNALDIGYAISPTLTSIKVPLFEIGKISADMILKSIQGHPLSSKSIDFGFEIKQGESFLPS</sequence>
<evidence type="ECO:0000256" key="2">
    <source>
        <dbReference type="ARBA" id="ARBA00023125"/>
    </source>
</evidence>
<proteinExistence type="predicted"/>
<dbReference type="InterPro" id="IPR001761">
    <property type="entry name" value="Peripla_BP/Lac1_sug-bd_dom"/>
</dbReference>
<dbReference type="Proteomes" id="UP000242642">
    <property type="component" value="Unassembled WGS sequence"/>
</dbReference>
<dbReference type="Pfam" id="PF00356">
    <property type="entry name" value="LacI"/>
    <property type="match status" value="1"/>
</dbReference>
<dbReference type="STRING" id="1123402.SAMN02583745_01161"/>
<name>A0A1I0B727_9GAMM</name>
<evidence type="ECO:0000313" key="6">
    <source>
        <dbReference type="Proteomes" id="UP000242642"/>
    </source>
</evidence>
<evidence type="ECO:0000259" key="4">
    <source>
        <dbReference type="PROSITE" id="PS50932"/>
    </source>
</evidence>
<dbReference type="AlphaFoldDB" id="A0A1I0B727"/>
<dbReference type="SMART" id="SM00354">
    <property type="entry name" value="HTH_LACI"/>
    <property type="match status" value="1"/>
</dbReference>
<dbReference type="Pfam" id="PF00532">
    <property type="entry name" value="Peripla_BP_1"/>
    <property type="match status" value="1"/>
</dbReference>
<dbReference type="InterPro" id="IPR028082">
    <property type="entry name" value="Peripla_BP_I"/>
</dbReference>
<organism evidence="5 6">
    <name type="scientific">Thorsellia anophelis DSM 18579</name>
    <dbReference type="NCBI Taxonomy" id="1123402"/>
    <lineage>
        <taxon>Bacteria</taxon>
        <taxon>Pseudomonadati</taxon>
        <taxon>Pseudomonadota</taxon>
        <taxon>Gammaproteobacteria</taxon>
        <taxon>Enterobacterales</taxon>
        <taxon>Thorselliaceae</taxon>
        <taxon>Thorsellia</taxon>
    </lineage>
</organism>
<keyword evidence="2" id="KW-0238">DNA-binding</keyword>
<accession>A0A1I0B727</accession>
<keyword evidence="3" id="KW-0804">Transcription</keyword>
<dbReference type="PROSITE" id="PS00356">
    <property type="entry name" value="HTH_LACI_1"/>
    <property type="match status" value="1"/>
</dbReference>
<dbReference type="PANTHER" id="PTHR30146:SF2">
    <property type="entry name" value="HTH-TYPE TRANSCRIPTIONAL REGULATOR GNTR"/>
    <property type="match status" value="1"/>
</dbReference>
<keyword evidence="6" id="KW-1185">Reference proteome</keyword>
<gene>
    <name evidence="5" type="ORF">SAMN02583745_01161</name>
</gene>